<proteinExistence type="predicted"/>
<dbReference type="AlphaFoldDB" id="A0A8X6MX30"/>
<reference evidence="1" key="1">
    <citation type="submission" date="2020-08" db="EMBL/GenBank/DDBJ databases">
        <title>Multicomponent nature underlies the extraordinary mechanical properties of spider dragline silk.</title>
        <authorList>
            <person name="Kono N."/>
            <person name="Nakamura H."/>
            <person name="Mori M."/>
            <person name="Yoshida Y."/>
            <person name="Ohtoshi R."/>
            <person name="Malay A.D."/>
            <person name="Moran D.A.P."/>
            <person name="Tomita M."/>
            <person name="Numata K."/>
            <person name="Arakawa K."/>
        </authorList>
    </citation>
    <scope>NUCLEOTIDE SEQUENCE</scope>
</reference>
<evidence type="ECO:0000313" key="2">
    <source>
        <dbReference type="Proteomes" id="UP000887013"/>
    </source>
</evidence>
<dbReference type="EMBL" id="BMAW01051685">
    <property type="protein sequence ID" value="GFS81881.1"/>
    <property type="molecule type" value="Genomic_DNA"/>
</dbReference>
<accession>A0A8X6MX30</accession>
<protein>
    <submittedName>
        <fullName evidence="1">Uncharacterized protein</fullName>
    </submittedName>
</protein>
<dbReference type="Proteomes" id="UP000887013">
    <property type="component" value="Unassembled WGS sequence"/>
</dbReference>
<comment type="caution">
    <text evidence="1">The sequence shown here is derived from an EMBL/GenBank/DDBJ whole genome shotgun (WGS) entry which is preliminary data.</text>
</comment>
<evidence type="ECO:0000313" key="1">
    <source>
        <dbReference type="EMBL" id="GFS81881.1"/>
    </source>
</evidence>
<dbReference type="OrthoDB" id="6426372at2759"/>
<name>A0A8X6MX30_NEPPI</name>
<organism evidence="1 2">
    <name type="scientific">Nephila pilipes</name>
    <name type="common">Giant wood spider</name>
    <name type="synonym">Nephila maculata</name>
    <dbReference type="NCBI Taxonomy" id="299642"/>
    <lineage>
        <taxon>Eukaryota</taxon>
        <taxon>Metazoa</taxon>
        <taxon>Ecdysozoa</taxon>
        <taxon>Arthropoda</taxon>
        <taxon>Chelicerata</taxon>
        <taxon>Arachnida</taxon>
        <taxon>Araneae</taxon>
        <taxon>Araneomorphae</taxon>
        <taxon>Entelegynae</taxon>
        <taxon>Araneoidea</taxon>
        <taxon>Nephilidae</taxon>
        <taxon>Nephila</taxon>
    </lineage>
</organism>
<gene>
    <name evidence="1" type="ORF">NPIL_189381</name>
</gene>
<sequence>MIKNYGAIGNTDIDNMFQCTDFLTAYKTFCDGSIEKALPSSLDVSLGQQYLSQILKKCNCSFLNKRGLKQPQTLAEELWGNRVETIHMLFHLKLMK</sequence>
<keyword evidence="2" id="KW-1185">Reference proteome</keyword>